<evidence type="ECO:0000256" key="6">
    <source>
        <dbReference type="ARBA" id="ARBA00022801"/>
    </source>
</evidence>
<evidence type="ECO:0000256" key="1">
    <source>
        <dbReference type="ARBA" id="ARBA00001947"/>
    </source>
</evidence>
<evidence type="ECO:0000256" key="9">
    <source>
        <dbReference type="ARBA" id="ARBA00023049"/>
    </source>
</evidence>
<evidence type="ECO:0000313" key="14">
    <source>
        <dbReference type="Proteomes" id="UP000016662"/>
    </source>
</evidence>
<evidence type="ECO:0000259" key="12">
    <source>
        <dbReference type="Pfam" id="PF02163"/>
    </source>
</evidence>
<dbReference type="EMBL" id="AWVF01000093">
    <property type="protein sequence ID" value="ERJ96836.1"/>
    <property type="molecule type" value="Genomic_DNA"/>
</dbReference>
<keyword evidence="8 11" id="KW-1133">Transmembrane helix</keyword>
<keyword evidence="6 11" id="KW-0378">Hydrolase</keyword>
<feature type="transmembrane region" description="Helical" evidence="11">
    <location>
        <begin position="6"/>
        <end position="28"/>
    </location>
</feature>
<dbReference type="eggNOG" id="COG0750">
    <property type="taxonomic scope" value="Bacteria"/>
</dbReference>
<keyword evidence="7 11" id="KW-0862">Zinc</keyword>
<accession>U2KE78</accession>
<evidence type="ECO:0000256" key="4">
    <source>
        <dbReference type="ARBA" id="ARBA00022670"/>
    </source>
</evidence>
<keyword evidence="11" id="KW-0479">Metal-binding</keyword>
<keyword evidence="9 11" id="KW-0482">Metalloprotease</keyword>
<keyword evidence="10 11" id="KW-0472">Membrane</keyword>
<evidence type="ECO:0000313" key="13">
    <source>
        <dbReference type="EMBL" id="ERJ96836.1"/>
    </source>
</evidence>
<dbReference type="Gene3D" id="2.30.42.10">
    <property type="match status" value="1"/>
</dbReference>
<evidence type="ECO:0000256" key="7">
    <source>
        <dbReference type="ARBA" id="ARBA00022833"/>
    </source>
</evidence>
<comment type="caution">
    <text evidence="13">The sequence shown here is derived from an EMBL/GenBank/DDBJ whole genome shotgun (WGS) entry which is preliminary data.</text>
</comment>
<dbReference type="CDD" id="cd06163">
    <property type="entry name" value="S2P-M50_PDZ_RseP-like"/>
    <property type="match status" value="1"/>
</dbReference>
<dbReference type="SUPFAM" id="SSF50156">
    <property type="entry name" value="PDZ domain-like"/>
    <property type="match status" value="1"/>
</dbReference>
<proteinExistence type="inferred from homology"/>
<gene>
    <name evidence="13" type="ORF">RUMCAL_00763</name>
</gene>
<dbReference type="HOGENOM" id="CLU_025778_1_3_9"/>
<dbReference type="PANTHER" id="PTHR42837:SF2">
    <property type="entry name" value="MEMBRANE METALLOPROTEASE ARASP2, CHLOROPLASTIC-RELATED"/>
    <property type="match status" value="1"/>
</dbReference>
<dbReference type="GeneID" id="93691800"/>
<organism evidence="13 14">
    <name type="scientific">Ruminococcus callidus ATCC 27760</name>
    <dbReference type="NCBI Taxonomy" id="411473"/>
    <lineage>
        <taxon>Bacteria</taxon>
        <taxon>Bacillati</taxon>
        <taxon>Bacillota</taxon>
        <taxon>Clostridia</taxon>
        <taxon>Eubacteriales</taxon>
        <taxon>Oscillospiraceae</taxon>
        <taxon>Ruminococcus</taxon>
    </lineage>
</organism>
<dbReference type="RefSeq" id="WP_021682225.1">
    <property type="nucleotide sequence ID" value="NZ_KI260408.1"/>
</dbReference>
<dbReference type="NCBIfam" id="TIGR00054">
    <property type="entry name" value="RIP metalloprotease RseP"/>
    <property type="match status" value="1"/>
</dbReference>
<comment type="cofactor">
    <cofactor evidence="1 11">
        <name>Zn(2+)</name>
        <dbReference type="ChEBI" id="CHEBI:29105"/>
    </cofactor>
</comment>
<keyword evidence="14" id="KW-1185">Reference proteome</keyword>
<dbReference type="PANTHER" id="PTHR42837">
    <property type="entry name" value="REGULATOR OF SIGMA-E PROTEASE RSEP"/>
    <property type="match status" value="1"/>
</dbReference>
<dbReference type="GO" id="GO:0046872">
    <property type="term" value="F:metal ion binding"/>
    <property type="evidence" value="ECO:0007669"/>
    <property type="project" value="UniProtKB-KW"/>
</dbReference>
<evidence type="ECO:0000256" key="10">
    <source>
        <dbReference type="ARBA" id="ARBA00023136"/>
    </source>
</evidence>
<keyword evidence="5 11" id="KW-0812">Transmembrane</keyword>
<dbReference type="STRING" id="411473.RUMCAL_00763"/>
<dbReference type="AlphaFoldDB" id="U2KE78"/>
<dbReference type="OrthoDB" id="9782003at2"/>
<keyword evidence="4 13" id="KW-0645">Protease</keyword>
<evidence type="ECO:0000256" key="5">
    <source>
        <dbReference type="ARBA" id="ARBA00022692"/>
    </source>
</evidence>
<sequence>MQHIITILIAILIFGLIIGIHEFGHFIVAKLNHIQVNQFAIGMGPKLIHFQKGETEYSLRLFPIGGFCAMEGEDQSSDNPNAFEKKAVWRRMTVVLAGAFMNLVLGFLLIAILLCTAQKVPSLTIAKFAETTNSAGNTVTASESERSGLQIGDKIVAIDGSHIFSTTDLIYKLQTTDTDTYDITVKRDGSRVTIENVTFHNDNTGGLLDFSVEGKSKNPVNVITYAAKDTVATAKLIWMSLIELVSGKYSLQDLSGPVGTVSVIEQAASTGENLLERVQSVMNLTIFITVNVGVFNLLPIPGLDGSRFVFLLIEAIRRKPISKNREAMVHFIGMAALFLLMILVTVQDIGRFFKN</sequence>
<feature type="domain" description="Peptidase M50" evidence="12">
    <location>
        <begin position="10"/>
        <end position="340"/>
    </location>
</feature>
<dbReference type="GO" id="GO:0016020">
    <property type="term" value="C:membrane"/>
    <property type="evidence" value="ECO:0007669"/>
    <property type="project" value="UniProtKB-SubCell"/>
</dbReference>
<evidence type="ECO:0000256" key="2">
    <source>
        <dbReference type="ARBA" id="ARBA00004141"/>
    </source>
</evidence>
<comment type="similarity">
    <text evidence="3 11">Belongs to the peptidase M50B family.</text>
</comment>
<feature type="transmembrane region" description="Helical" evidence="11">
    <location>
        <begin position="94"/>
        <end position="114"/>
    </location>
</feature>
<feature type="transmembrane region" description="Helical" evidence="11">
    <location>
        <begin position="327"/>
        <end position="346"/>
    </location>
</feature>
<evidence type="ECO:0000256" key="8">
    <source>
        <dbReference type="ARBA" id="ARBA00022989"/>
    </source>
</evidence>
<dbReference type="InterPro" id="IPR008915">
    <property type="entry name" value="Peptidase_M50"/>
</dbReference>
<dbReference type="InterPro" id="IPR004387">
    <property type="entry name" value="Pept_M50_Zn"/>
</dbReference>
<evidence type="ECO:0000256" key="11">
    <source>
        <dbReference type="RuleBase" id="RU362031"/>
    </source>
</evidence>
<dbReference type="PATRIC" id="fig|411473.3.peg.614"/>
<dbReference type="InterPro" id="IPR036034">
    <property type="entry name" value="PDZ_sf"/>
</dbReference>
<comment type="subcellular location">
    <subcellularLocation>
        <location evidence="2">Membrane</location>
        <topology evidence="2">Multi-pass membrane protein</topology>
    </subcellularLocation>
</comment>
<evidence type="ECO:0000256" key="3">
    <source>
        <dbReference type="ARBA" id="ARBA00007931"/>
    </source>
</evidence>
<reference evidence="13 14" key="1">
    <citation type="submission" date="2013-07" db="EMBL/GenBank/DDBJ databases">
        <authorList>
            <person name="Weinstock G."/>
            <person name="Sodergren E."/>
            <person name="Wylie T."/>
            <person name="Fulton L."/>
            <person name="Fulton R."/>
            <person name="Fronick C."/>
            <person name="O'Laughlin M."/>
            <person name="Godfrey J."/>
            <person name="Miner T."/>
            <person name="Herter B."/>
            <person name="Appelbaum E."/>
            <person name="Cordes M."/>
            <person name="Lek S."/>
            <person name="Wollam A."/>
            <person name="Pepin K.H."/>
            <person name="Palsikar V.B."/>
            <person name="Mitreva M."/>
            <person name="Wilson R.K."/>
        </authorList>
    </citation>
    <scope>NUCLEOTIDE SEQUENCE [LARGE SCALE GENOMIC DNA]</scope>
    <source>
        <strain evidence="13 14">ATCC 27760</strain>
    </source>
</reference>
<protein>
    <recommendedName>
        <fullName evidence="11">Zinc metalloprotease</fullName>
        <ecNumber evidence="11">3.4.24.-</ecNumber>
    </recommendedName>
</protein>
<dbReference type="Pfam" id="PF02163">
    <property type="entry name" value="Peptidase_M50"/>
    <property type="match status" value="1"/>
</dbReference>
<dbReference type="Proteomes" id="UP000016662">
    <property type="component" value="Unassembled WGS sequence"/>
</dbReference>
<dbReference type="EC" id="3.4.24.-" evidence="11"/>
<name>U2KE78_9FIRM</name>
<dbReference type="GO" id="GO:0004222">
    <property type="term" value="F:metalloendopeptidase activity"/>
    <property type="evidence" value="ECO:0007669"/>
    <property type="project" value="InterPro"/>
</dbReference>
<dbReference type="GO" id="GO:0006508">
    <property type="term" value="P:proteolysis"/>
    <property type="evidence" value="ECO:0007669"/>
    <property type="project" value="UniProtKB-KW"/>
</dbReference>